<dbReference type="InterPro" id="IPR000760">
    <property type="entry name" value="Inositol_monophosphatase-like"/>
</dbReference>
<dbReference type="EC" id="3.1.3.25" evidence="7"/>
<keyword evidence="4 7" id="KW-0378">Hydrolase</keyword>
<dbReference type="GO" id="GO:0006020">
    <property type="term" value="P:inositol metabolic process"/>
    <property type="evidence" value="ECO:0007669"/>
    <property type="project" value="TreeGrafter"/>
</dbReference>
<dbReference type="SUPFAM" id="SSF56655">
    <property type="entry name" value="Carbohydrate phosphatase"/>
    <property type="match status" value="1"/>
</dbReference>
<sequence length="247" mass="28093">MDLYQEAKEIIIKAGEQVLERNGIEEIKEKGKADYVTAVDFQVQQLIFKKLLELDDSIQFLGEEKDNEEIDFHKNIWILDPVDGTTNLIHDFQHSVISLAYYEQGKVQFGIVYNPFSKELFEAKLGEGAYRNGEKIKVSQNENLSECLIGMGTAPTYRQNADTNFKRMRNVYDGCQDIRRIGSAALELCYVACGRLDGFFEENLKIWDYAAGKLLVQEAGGQVEILENKVIASNPAIMEAFKKIVME</sequence>
<dbReference type="Pfam" id="PF00459">
    <property type="entry name" value="Inositol_P"/>
    <property type="match status" value="1"/>
</dbReference>
<feature type="binding site" evidence="6">
    <location>
        <position position="80"/>
    </location>
    <ligand>
        <name>Mg(2+)</name>
        <dbReference type="ChEBI" id="CHEBI:18420"/>
        <label>1</label>
        <note>catalytic</note>
    </ligand>
</feature>
<keyword evidence="3 6" id="KW-0479">Metal-binding</keyword>
<feature type="binding site" evidence="6">
    <location>
        <position position="83"/>
    </location>
    <ligand>
        <name>Mg(2+)</name>
        <dbReference type="ChEBI" id="CHEBI:18420"/>
        <label>1</label>
        <note>catalytic</note>
    </ligand>
</feature>
<dbReference type="InterPro" id="IPR020550">
    <property type="entry name" value="Inositol_monophosphatase_CS"/>
</dbReference>
<dbReference type="EMBL" id="JADIML010000291">
    <property type="protein sequence ID" value="MBO8464282.1"/>
    <property type="molecule type" value="Genomic_DNA"/>
</dbReference>
<dbReference type="GO" id="GO:0046872">
    <property type="term" value="F:metal ion binding"/>
    <property type="evidence" value="ECO:0007669"/>
    <property type="project" value="UniProtKB-KW"/>
</dbReference>
<reference evidence="8" key="2">
    <citation type="journal article" date="2021" name="PeerJ">
        <title>Extensive microbial diversity within the chicken gut microbiome revealed by metagenomics and culture.</title>
        <authorList>
            <person name="Gilroy R."/>
            <person name="Ravi A."/>
            <person name="Getino M."/>
            <person name="Pursley I."/>
            <person name="Horton D.L."/>
            <person name="Alikhan N.F."/>
            <person name="Baker D."/>
            <person name="Gharbi K."/>
            <person name="Hall N."/>
            <person name="Watson M."/>
            <person name="Adriaenssens E.M."/>
            <person name="Foster-Nyarko E."/>
            <person name="Jarju S."/>
            <person name="Secka A."/>
            <person name="Antonio M."/>
            <person name="Oren A."/>
            <person name="Chaudhuri R.R."/>
            <person name="La Ragione R."/>
            <person name="Hildebrand F."/>
            <person name="Pallen M.J."/>
        </authorList>
    </citation>
    <scope>NUCLEOTIDE SEQUENCE</scope>
    <source>
        <strain evidence="8">E3-2379</strain>
    </source>
</reference>
<evidence type="ECO:0000256" key="5">
    <source>
        <dbReference type="ARBA" id="ARBA00022842"/>
    </source>
</evidence>
<evidence type="ECO:0000313" key="8">
    <source>
        <dbReference type="EMBL" id="MBO8464282.1"/>
    </source>
</evidence>
<evidence type="ECO:0000256" key="6">
    <source>
        <dbReference type="PIRSR" id="PIRSR600760-2"/>
    </source>
</evidence>
<organism evidence="8 9">
    <name type="scientific">Candidatus Scybalomonas excrementavium</name>
    <dbReference type="NCBI Taxonomy" id="2840943"/>
    <lineage>
        <taxon>Bacteria</taxon>
        <taxon>Bacillati</taxon>
        <taxon>Bacillota</taxon>
        <taxon>Clostridia</taxon>
        <taxon>Lachnospirales</taxon>
        <taxon>Lachnospiraceae</taxon>
        <taxon>Lachnospiraceae incertae sedis</taxon>
        <taxon>Candidatus Scybalomonas</taxon>
    </lineage>
</organism>
<evidence type="ECO:0000256" key="1">
    <source>
        <dbReference type="ARBA" id="ARBA00001033"/>
    </source>
</evidence>
<dbReference type="GO" id="GO:0046854">
    <property type="term" value="P:phosphatidylinositol phosphate biosynthetic process"/>
    <property type="evidence" value="ECO:0007669"/>
    <property type="project" value="InterPro"/>
</dbReference>
<evidence type="ECO:0000256" key="3">
    <source>
        <dbReference type="ARBA" id="ARBA00022723"/>
    </source>
</evidence>
<protein>
    <recommendedName>
        <fullName evidence="7">Inositol-1-monophosphatase</fullName>
        <ecNumber evidence="7">3.1.3.25</ecNumber>
    </recommendedName>
</protein>
<comment type="cofactor">
    <cofactor evidence="2 6 7">
        <name>Mg(2+)</name>
        <dbReference type="ChEBI" id="CHEBI:18420"/>
    </cofactor>
</comment>
<evidence type="ECO:0000256" key="2">
    <source>
        <dbReference type="ARBA" id="ARBA00001946"/>
    </source>
</evidence>
<dbReference type="Proteomes" id="UP000823618">
    <property type="component" value="Unassembled WGS sequence"/>
</dbReference>
<accession>A0A9D9N8M0</accession>
<proteinExistence type="inferred from homology"/>
<dbReference type="GO" id="GO:0007165">
    <property type="term" value="P:signal transduction"/>
    <property type="evidence" value="ECO:0007669"/>
    <property type="project" value="TreeGrafter"/>
</dbReference>
<feature type="binding site" evidence="6">
    <location>
        <position position="63"/>
    </location>
    <ligand>
        <name>Mg(2+)</name>
        <dbReference type="ChEBI" id="CHEBI:18420"/>
        <label>1</label>
        <note>catalytic</note>
    </ligand>
</feature>
<evidence type="ECO:0000256" key="7">
    <source>
        <dbReference type="RuleBase" id="RU364068"/>
    </source>
</evidence>
<comment type="catalytic activity">
    <reaction evidence="1 7">
        <text>a myo-inositol phosphate + H2O = myo-inositol + phosphate</text>
        <dbReference type="Rhea" id="RHEA:24056"/>
        <dbReference type="ChEBI" id="CHEBI:15377"/>
        <dbReference type="ChEBI" id="CHEBI:17268"/>
        <dbReference type="ChEBI" id="CHEBI:43474"/>
        <dbReference type="ChEBI" id="CHEBI:84139"/>
        <dbReference type="EC" id="3.1.3.25"/>
    </reaction>
</comment>
<keyword evidence="5 6" id="KW-0460">Magnesium</keyword>
<name>A0A9D9N8M0_9FIRM</name>
<comment type="similarity">
    <text evidence="7">Belongs to the inositol monophosphatase superfamily.</text>
</comment>
<dbReference type="InterPro" id="IPR022337">
    <property type="entry name" value="Inositol_monophosphatase_SuhB"/>
</dbReference>
<gene>
    <name evidence="8" type="ORF">IAC13_10160</name>
</gene>
<dbReference type="Gene3D" id="3.40.190.80">
    <property type="match status" value="1"/>
</dbReference>
<feature type="binding site" evidence="6">
    <location>
        <position position="208"/>
    </location>
    <ligand>
        <name>Mg(2+)</name>
        <dbReference type="ChEBI" id="CHEBI:18420"/>
        <label>1</label>
        <note>catalytic</note>
    </ligand>
</feature>
<dbReference type="AlphaFoldDB" id="A0A9D9N8M0"/>
<dbReference type="CDD" id="cd01639">
    <property type="entry name" value="IMPase"/>
    <property type="match status" value="1"/>
</dbReference>
<evidence type="ECO:0000313" key="9">
    <source>
        <dbReference type="Proteomes" id="UP000823618"/>
    </source>
</evidence>
<comment type="caution">
    <text evidence="8">The sequence shown here is derived from an EMBL/GenBank/DDBJ whole genome shotgun (WGS) entry which is preliminary data.</text>
</comment>
<dbReference type="PANTHER" id="PTHR20854:SF4">
    <property type="entry name" value="INOSITOL-1-MONOPHOSPHATASE-RELATED"/>
    <property type="match status" value="1"/>
</dbReference>
<dbReference type="PRINTS" id="PR01959">
    <property type="entry name" value="SBIMPHPHTASE"/>
</dbReference>
<dbReference type="PANTHER" id="PTHR20854">
    <property type="entry name" value="INOSITOL MONOPHOSPHATASE"/>
    <property type="match status" value="1"/>
</dbReference>
<reference evidence="8" key="1">
    <citation type="submission" date="2020-10" db="EMBL/GenBank/DDBJ databases">
        <authorList>
            <person name="Gilroy R."/>
        </authorList>
    </citation>
    <scope>NUCLEOTIDE SEQUENCE</scope>
    <source>
        <strain evidence="8">E3-2379</strain>
    </source>
</reference>
<dbReference type="InterPro" id="IPR033942">
    <property type="entry name" value="IMPase"/>
</dbReference>
<dbReference type="Gene3D" id="3.30.540.10">
    <property type="entry name" value="Fructose-1,6-Bisphosphatase, subunit A, domain 1"/>
    <property type="match status" value="1"/>
</dbReference>
<dbReference type="PRINTS" id="PR00377">
    <property type="entry name" value="IMPHPHTASES"/>
</dbReference>
<dbReference type="GO" id="GO:0008934">
    <property type="term" value="F:inositol monophosphate 1-phosphatase activity"/>
    <property type="evidence" value="ECO:0007669"/>
    <property type="project" value="InterPro"/>
</dbReference>
<evidence type="ECO:0000256" key="4">
    <source>
        <dbReference type="ARBA" id="ARBA00022801"/>
    </source>
</evidence>
<dbReference type="PROSITE" id="PS00630">
    <property type="entry name" value="IMP_2"/>
    <property type="match status" value="1"/>
</dbReference>